<dbReference type="GO" id="GO:0016837">
    <property type="term" value="F:carbon-oxygen lyase activity, acting on polysaccharides"/>
    <property type="evidence" value="ECO:0007669"/>
    <property type="project" value="TreeGrafter"/>
</dbReference>
<dbReference type="SUPFAM" id="SSF51126">
    <property type="entry name" value="Pectin lyase-like"/>
    <property type="match status" value="1"/>
</dbReference>
<name>A0A838A7P6_9PSEU</name>
<dbReference type="EMBL" id="JACCKD010000003">
    <property type="protein sequence ID" value="MBA0126050.1"/>
    <property type="molecule type" value="Genomic_DNA"/>
</dbReference>
<evidence type="ECO:0000256" key="4">
    <source>
        <dbReference type="SAM" id="MobiDB-lite"/>
    </source>
</evidence>
<dbReference type="InterPro" id="IPR039448">
    <property type="entry name" value="Beta_helix"/>
</dbReference>
<evidence type="ECO:0000256" key="3">
    <source>
        <dbReference type="ARBA" id="ARBA00022729"/>
    </source>
</evidence>
<gene>
    <name evidence="7" type="ORF">H0B56_10895</name>
</gene>
<comment type="subcellular location">
    <subcellularLocation>
        <location evidence="1">Secreted</location>
    </subcellularLocation>
</comment>
<feature type="domain" description="Right handed beta helix" evidence="6">
    <location>
        <begin position="237"/>
        <end position="394"/>
    </location>
</feature>
<feature type="compositionally biased region" description="Basic and acidic residues" evidence="4">
    <location>
        <begin position="530"/>
        <end position="542"/>
    </location>
</feature>
<evidence type="ECO:0000313" key="8">
    <source>
        <dbReference type="Proteomes" id="UP000582974"/>
    </source>
</evidence>
<reference evidence="7 8" key="1">
    <citation type="submission" date="2020-07" db="EMBL/GenBank/DDBJ databases">
        <title>Genome of Haloechinothrix sp.</title>
        <authorList>
            <person name="Tang S.-K."/>
            <person name="Yang L."/>
            <person name="Zhu W.-Y."/>
        </authorList>
    </citation>
    <scope>NUCLEOTIDE SEQUENCE [LARGE SCALE GENOMIC DNA]</scope>
    <source>
        <strain evidence="7 8">YIM 98757</strain>
    </source>
</reference>
<keyword evidence="2" id="KW-0964">Secreted</keyword>
<keyword evidence="3" id="KW-0732">Signal</keyword>
<feature type="region of interest" description="Disordered" evidence="4">
    <location>
        <begin position="504"/>
        <end position="569"/>
    </location>
</feature>
<dbReference type="AlphaFoldDB" id="A0A838A7P6"/>
<evidence type="ECO:0000259" key="6">
    <source>
        <dbReference type="Pfam" id="PF13229"/>
    </source>
</evidence>
<dbReference type="GO" id="GO:0005576">
    <property type="term" value="C:extracellular region"/>
    <property type="evidence" value="ECO:0007669"/>
    <property type="project" value="UniProtKB-SubCell"/>
</dbReference>
<feature type="region of interest" description="Disordered" evidence="4">
    <location>
        <begin position="1"/>
        <end position="32"/>
    </location>
</feature>
<dbReference type="InterPro" id="IPR052052">
    <property type="entry name" value="Polysaccharide_Lyase_9"/>
</dbReference>
<feature type="domain" description="DUF1565" evidence="5">
    <location>
        <begin position="40"/>
        <end position="81"/>
    </location>
</feature>
<keyword evidence="8" id="KW-1185">Reference proteome</keyword>
<feature type="compositionally biased region" description="Basic and acidic residues" evidence="4">
    <location>
        <begin position="504"/>
        <end position="514"/>
    </location>
</feature>
<organism evidence="7 8">
    <name type="scientific">Haloechinothrix aidingensis</name>
    <dbReference type="NCBI Taxonomy" id="2752311"/>
    <lineage>
        <taxon>Bacteria</taxon>
        <taxon>Bacillati</taxon>
        <taxon>Actinomycetota</taxon>
        <taxon>Actinomycetes</taxon>
        <taxon>Pseudonocardiales</taxon>
        <taxon>Pseudonocardiaceae</taxon>
        <taxon>Haloechinothrix</taxon>
    </lineage>
</organism>
<proteinExistence type="predicted"/>
<evidence type="ECO:0000256" key="1">
    <source>
        <dbReference type="ARBA" id="ARBA00004613"/>
    </source>
</evidence>
<dbReference type="Gene3D" id="2.160.20.10">
    <property type="entry name" value="Single-stranded right-handed beta-helix, Pectin lyase-like"/>
    <property type="match status" value="2"/>
</dbReference>
<dbReference type="InterPro" id="IPR012334">
    <property type="entry name" value="Pectin_lyas_fold"/>
</dbReference>
<evidence type="ECO:0000313" key="7">
    <source>
        <dbReference type="EMBL" id="MBA0126050.1"/>
    </source>
</evidence>
<comment type="caution">
    <text evidence="7">The sequence shown here is derived from an EMBL/GenBank/DDBJ whole genome shotgun (WGS) entry which is preliminary data.</text>
</comment>
<dbReference type="Pfam" id="PF13229">
    <property type="entry name" value="Beta_helix"/>
    <property type="match status" value="1"/>
</dbReference>
<protein>
    <submittedName>
        <fullName evidence="7">Right-handed parallel beta-helix repeat-containing protein</fullName>
    </submittedName>
</protein>
<dbReference type="Proteomes" id="UP000582974">
    <property type="component" value="Unassembled WGS sequence"/>
</dbReference>
<dbReference type="PANTHER" id="PTHR40088">
    <property type="entry name" value="PECTATE LYASE (EUROFUNG)"/>
    <property type="match status" value="1"/>
</dbReference>
<dbReference type="InterPro" id="IPR011050">
    <property type="entry name" value="Pectin_lyase_fold/virulence"/>
</dbReference>
<dbReference type="InterPro" id="IPR011459">
    <property type="entry name" value="DUF1565"/>
</dbReference>
<sequence length="569" mass="59916">MSDGSPVRSGTEPAGERYQEPPLAGTDAPVPDGALRVATDGADNNPGTADAPLRTLGAAIDRAEPGATIVLREGVYRESVGMVGKRVTIRAYPGERVWFRGSTPVDDWTGNGQYWEHTGWVPDFCRDCFVPEIIDPEHPLAGRPDMVFVNGTPLRQVSGRDEVEPGTFFVDTDDPAVVIGDDPTGELVEVATHDHLLQFDGAEAAGSAIVGIGVAQYASRQDYGARSAMVVVNAPDVTVDSAAFVSSASTGLAVFQPDVTVTGTWLGDNGLVGLLANRADGLVMTDNTVTGNNLRRFTLSGEAIGAAGTKITRTARPHVARNTFTGNLATGWWCDLGCTDATVVHNVSTDNLRHGLYYEVSSRALIASNALAGNGGAGLKISSSDDIGVYHNTFAGNDLSTGIYNDPRSPDSDAYSAGLGLTWLTEDVRLVNNYITQHIGQRPVIDAVDGKDDPAGNPPFVSEAEGNAYLWSSSDERGHLLTLVMGDGERVDFTSLAELREATGFERSGSEHELTASPLSPFADPGDGDFSLRTDAPGRRAGEPIPADAAAELGIDDGDTPVIGVLPRP</sequence>
<dbReference type="Pfam" id="PF07602">
    <property type="entry name" value="DUF1565"/>
    <property type="match status" value="1"/>
</dbReference>
<dbReference type="PANTHER" id="PTHR40088:SF2">
    <property type="entry name" value="SECRETED SUGAR HYDROLASE"/>
    <property type="match status" value="1"/>
</dbReference>
<evidence type="ECO:0000259" key="5">
    <source>
        <dbReference type="Pfam" id="PF07602"/>
    </source>
</evidence>
<accession>A0A838A7P6</accession>
<evidence type="ECO:0000256" key="2">
    <source>
        <dbReference type="ARBA" id="ARBA00022525"/>
    </source>
</evidence>